<dbReference type="PANTHER" id="PTHR33383">
    <property type="entry name" value="MEMBRANE PROTEIN INSERTION EFFICIENCY FACTOR-RELATED"/>
    <property type="match status" value="1"/>
</dbReference>
<evidence type="ECO:0000313" key="2">
    <source>
        <dbReference type="EMBL" id="APW63772.1"/>
    </source>
</evidence>
<dbReference type="InterPro" id="IPR002696">
    <property type="entry name" value="Membr_insert_effic_factor_YidD"/>
</dbReference>
<comment type="subcellular location">
    <subcellularLocation>
        <location evidence="1">Cell membrane</location>
        <topology evidence="1">Peripheral membrane protein</topology>
        <orientation evidence="1">Cytoplasmic side</orientation>
    </subcellularLocation>
</comment>
<protein>
    <recommendedName>
        <fullName evidence="1">Putative membrane protein insertion efficiency factor</fullName>
    </recommendedName>
</protein>
<dbReference type="STRING" id="1387353.BSF38_05348"/>
<keyword evidence="1" id="KW-1003">Cell membrane</keyword>
<evidence type="ECO:0000256" key="1">
    <source>
        <dbReference type="HAMAP-Rule" id="MF_00386"/>
    </source>
</evidence>
<dbReference type="Pfam" id="PF01809">
    <property type="entry name" value="YidD"/>
    <property type="match status" value="1"/>
</dbReference>
<reference evidence="3" key="1">
    <citation type="submission" date="2016-12" db="EMBL/GenBank/DDBJ databases">
        <title>Comparative genomics of four Isosphaeraceae planctomycetes: a common pool of plasmids and glycoside hydrolase genes.</title>
        <authorList>
            <person name="Ivanova A."/>
        </authorList>
    </citation>
    <scope>NUCLEOTIDE SEQUENCE [LARGE SCALE GENOMIC DNA]</scope>
    <source>
        <strain evidence="3">PX4</strain>
    </source>
</reference>
<dbReference type="EMBL" id="CP019082">
    <property type="protein sequence ID" value="APW63772.1"/>
    <property type="molecule type" value="Genomic_DNA"/>
</dbReference>
<dbReference type="KEGG" id="pbor:BSF38_05348"/>
<gene>
    <name evidence="2" type="primary">yidD_2</name>
    <name evidence="2" type="ORF">BSF38_05348</name>
</gene>
<dbReference type="NCBIfam" id="TIGR00278">
    <property type="entry name" value="membrane protein insertion efficiency factor YidD"/>
    <property type="match status" value="1"/>
</dbReference>
<name>A0A1U7CXU4_9BACT</name>
<dbReference type="GO" id="GO:0005886">
    <property type="term" value="C:plasma membrane"/>
    <property type="evidence" value="ECO:0007669"/>
    <property type="project" value="UniProtKB-SubCell"/>
</dbReference>
<dbReference type="OrthoDB" id="9801753at2"/>
<keyword evidence="3" id="KW-1185">Reference proteome</keyword>
<dbReference type="AlphaFoldDB" id="A0A1U7CXU4"/>
<dbReference type="Proteomes" id="UP000186309">
    <property type="component" value="Chromosome"/>
</dbReference>
<sequence>MSPGALGRVLSWPGRLTVALLIGCIRVYQATLSPLLGNVCRFHPSCSRYMVEALRKYGFVVGLAKGLRRISRCHPWNPGGYDPP</sequence>
<dbReference type="RefSeq" id="WP_076350083.1">
    <property type="nucleotide sequence ID" value="NZ_CP019082.1"/>
</dbReference>
<dbReference type="HAMAP" id="MF_00386">
    <property type="entry name" value="UPF0161_YidD"/>
    <property type="match status" value="1"/>
</dbReference>
<dbReference type="PANTHER" id="PTHR33383:SF1">
    <property type="entry name" value="MEMBRANE PROTEIN INSERTION EFFICIENCY FACTOR-RELATED"/>
    <property type="match status" value="1"/>
</dbReference>
<accession>A0A1U7CXU4</accession>
<comment type="function">
    <text evidence="1">Could be involved in insertion of integral membrane proteins into the membrane.</text>
</comment>
<organism evidence="2 3">
    <name type="scientific">Paludisphaera borealis</name>
    <dbReference type="NCBI Taxonomy" id="1387353"/>
    <lineage>
        <taxon>Bacteria</taxon>
        <taxon>Pseudomonadati</taxon>
        <taxon>Planctomycetota</taxon>
        <taxon>Planctomycetia</taxon>
        <taxon>Isosphaerales</taxon>
        <taxon>Isosphaeraceae</taxon>
        <taxon>Paludisphaera</taxon>
    </lineage>
</organism>
<proteinExistence type="inferred from homology"/>
<keyword evidence="1" id="KW-0472">Membrane</keyword>
<evidence type="ECO:0000313" key="3">
    <source>
        <dbReference type="Proteomes" id="UP000186309"/>
    </source>
</evidence>
<comment type="similarity">
    <text evidence="1">Belongs to the UPF0161 family.</text>
</comment>
<dbReference type="SMART" id="SM01234">
    <property type="entry name" value="Haemolytic"/>
    <property type="match status" value="1"/>
</dbReference>